<gene>
    <name evidence="2" type="ORF">A3B37_00340</name>
</gene>
<evidence type="ECO:0000313" key="3">
    <source>
        <dbReference type="Proteomes" id="UP000176705"/>
    </source>
</evidence>
<dbReference type="EMBL" id="MHQS01000015">
    <property type="protein sequence ID" value="OHA08535.1"/>
    <property type="molecule type" value="Genomic_DNA"/>
</dbReference>
<feature type="domain" description="UDP-N-acetylglucosamine 2-epimerase" evidence="1">
    <location>
        <begin position="10"/>
        <end position="304"/>
    </location>
</feature>
<sequence length="321" mass="35557">MLNLIEGGNHVAMAKTAGLAVLELANTFEKLKPDIVLIRGDRFEQLAAAMTAAYLNKTVAHIEGGDVTGTIDESVRHAITKLAHIHFVTNDDSYRRVLQMGENPAYVFHVGSPDIEFAAMVERAPDMEMLNRIGVGGHIDLAKPYLMVIQHPVTSETDNLENVLKTLEAVHASGVQAVWFWPNPDAGTDEISKGIRRFREHTPTPQIRFVVDVHPRDFISLLKYSSCLVGNSSSGIKEAAFFGVPVVNIGTRQHGRTRSANVMDVAYDRDAIRTAIETQLTRGSHPPSLAYFKPETSKRIRGVLKRVPLYTQKRFHDIALA</sequence>
<dbReference type="PANTHER" id="PTHR43174:SF3">
    <property type="entry name" value="UDP-N-ACETYLGLUCOSAMINE 2-EPIMERASE"/>
    <property type="match status" value="1"/>
</dbReference>
<dbReference type="GO" id="GO:0004553">
    <property type="term" value="F:hydrolase activity, hydrolyzing O-glycosyl compounds"/>
    <property type="evidence" value="ECO:0007669"/>
    <property type="project" value="InterPro"/>
</dbReference>
<dbReference type="NCBIfam" id="TIGR03568">
    <property type="entry name" value="NeuC_NnaA"/>
    <property type="match status" value="1"/>
</dbReference>
<organism evidence="2 3">
    <name type="scientific">Candidatus Sungbacteria bacterium RIFCSPLOWO2_01_FULL_59_16</name>
    <dbReference type="NCBI Taxonomy" id="1802280"/>
    <lineage>
        <taxon>Bacteria</taxon>
        <taxon>Candidatus Sungiibacteriota</taxon>
    </lineage>
</organism>
<dbReference type="Proteomes" id="UP000176705">
    <property type="component" value="Unassembled WGS sequence"/>
</dbReference>
<dbReference type="InterPro" id="IPR020004">
    <property type="entry name" value="UDP-GlcNAc_Epase"/>
</dbReference>
<dbReference type="Gene3D" id="3.40.50.2000">
    <property type="entry name" value="Glycogen Phosphorylase B"/>
    <property type="match status" value="2"/>
</dbReference>
<dbReference type="STRING" id="1802280.A3B37_00340"/>
<proteinExistence type="predicted"/>
<accession>A0A1G2LA85</accession>
<name>A0A1G2LA85_9BACT</name>
<dbReference type="InterPro" id="IPR003331">
    <property type="entry name" value="UDP_GlcNAc_Epimerase_2_dom"/>
</dbReference>
<protein>
    <submittedName>
        <fullName evidence="2">UDP-N-acetyl-D-glucosamine 2-epimerase, UDP-hydrolysing</fullName>
    </submittedName>
</protein>
<reference evidence="2 3" key="1">
    <citation type="journal article" date="2016" name="Nat. Commun.">
        <title>Thousands of microbial genomes shed light on interconnected biogeochemical processes in an aquifer system.</title>
        <authorList>
            <person name="Anantharaman K."/>
            <person name="Brown C.T."/>
            <person name="Hug L.A."/>
            <person name="Sharon I."/>
            <person name="Castelle C.J."/>
            <person name="Probst A.J."/>
            <person name="Thomas B.C."/>
            <person name="Singh A."/>
            <person name="Wilkins M.J."/>
            <person name="Karaoz U."/>
            <person name="Brodie E.L."/>
            <person name="Williams K.H."/>
            <person name="Hubbard S.S."/>
            <person name="Banfield J.F."/>
        </authorList>
    </citation>
    <scope>NUCLEOTIDE SEQUENCE [LARGE SCALE GENOMIC DNA]</scope>
</reference>
<comment type="caution">
    <text evidence="2">The sequence shown here is derived from an EMBL/GenBank/DDBJ whole genome shotgun (WGS) entry which is preliminary data.</text>
</comment>
<dbReference type="SUPFAM" id="SSF53756">
    <property type="entry name" value="UDP-Glycosyltransferase/glycogen phosphorylase"/>
    <property type="match status" value="1"/>
</dbReference>
<dbReference type="PANTHER" id="PTHR43174">
    <property type="entry name" value="UDP-N-ACETYLGLUCOSAMINE 2-EPIMERASE"/>
    <property type="match status" value="1"/>
</dbReference>
<dbReference type="InterPro" id="IPR029767">
    <property type="entry name" value="WecB-like"/>
</dbReference>
<evidence type="ECO:0000259" key="1">
    <source>
        <dbReference type="Pfam" id="PF02350"/>
    </source>
</evidence>
<dbReference type="Pfam" id="PF02350">
    <property type="entry name" value="Epimerase_2"/>
    <property type="match status" value="1"/>
</dbReference>
<evidence type="ECO:0000313" key="2">
    <source>
        <dbReference type="EMBL" id="OHA08535.1"/>
    </source>
</evidence>
<dbReference type="AlphaFoldDB" id="A0A1G2LA85"/>
<dbReference type="GO" id="GO:0006047">
    <property type="term" value="P:UDP-N-acetylglucosamine metabolic process"/>
    <property type="evidence" value="ECO:0007669"/>
    <property type="project" value="InterPro"/>
</dbReference>